<comment type="similarity">
    <text evidence="2">Belongs to the metallo-beta-lactamase superfamily.</text>
</comment>
<keyword evidence="4" id="KW-0378">Hydrolase</keyword>
<accession>A0A418MCE8</accession>
<dbReference type="Proteomes" id="UP000283523">
    <property type="component" value="Unassembled WGS sequence"/>
</dbReference>
<evidence type="ECO:0000256" key="2">
    <source>
        <dbReference type="ARBA" id="ARBA00007749"/>
    </source>
</evidence>
<evidence type="ECO:0000256" key="1">
    <source>
        <dbReference type="ARBA" id="ARBA00001947"/>
    </source>
</evidence>
<dbReference type="SUPFAM" id="SSF56281">
    <property type="entry name" value="Metallo-hydrolase/oxidoreductase"/>
    <property type="match status" value="1"/>
</dbReference>
<evidence type="ECO:0000313" key="7">
    <source>
        <dbReference type="EMBL" id="RIV24048.1"/>
    </source>
</evidence>
<dbReference type="CDD" id="cd07729">
    <property type="entry name" value="AHL_lactonase_MBL-fold"/>
    <property type="match status" value="1"/>
</dbReference>
<evidence type="ECO:0000256" key="5">
    <source>
        <dbReference type="ARBA" id="ARBA00022833"/>
    </source>
</evidence>
<dbReference type="GO" id="GO:0046872">
    <property type="term" value="F:metal ion binding"/>
    <property type="evidence" value="ECO:0007669"/>
    <property type="project" value="UniProtKB-KW"/>
</dbReference>
<dbReference type="PANTHER" id="PTHR42978:SF7">
    <property type="entry name" value="METALLO-HYDROLASE RV2300C-RELATED"/>
    <property type="match status" value="1"/>
</dbReference>
<dbReference type="PANTHER" id="PTHR42978">
    <property type="entry name" value="QUORUM-QUENCHING LACTONASE YTNP-RELATED-RELATED"/>
    <property type="match status" value="1"/>
</dbReference>
<name>A0A418MCE8_9BACT</name>
<reference evidence="7 8" key="1">
    <citation type="submission" date="2018-08" db="EMBL/GenBank/DDBJ databases">
        <title>Fibrisoma montanum sp. nov., isolated from Danxia mountain soil.</title>
        <authorList>
            <person name="Huang Y."/>
        </authorList>
    </citation>
    <scope>NUCLEOTIDE SEQUENCE [LARGE SCALE GENOMIC DNA]</scope>
    <source>
        <strain evidence="7 8">HYT19</strain>
    </source>
</reference>
<keyword evidence="5" id="KW-0862">Zinc</keyword>
<evidence type="ECO:0000313" key="8">
    <source>
        <dbReference type="Proteomes" id="UP000283523"/>
    </source>
</evidence>
<comment type="cofactor">
    <cofactor evidence="1">
        <name>Zn(2+)</name>
        <dbReference type="ChEBI" id="CHEBI:29105"/>
    </cofactor>
</comment>
<dbReference type="Pfam" id="PF00753">
    <property type="entry name" value="Lactamase_B"/>
    <property type="match status" value="1"/>
</dbReference>
<dbReference type="OrthoDB" id="9802248at2"/>
<dbReference type="RefSeq" id="WP_119668264.1">
    <property type="nucleotide sequence ID" value="NZ_QXED01000003.1"/>
</dbReference>
<sequence length="284" mass="32157">MPPITTTIDGVRVHAINCGFVQVKRSHRSPSLGAPIILLDPFWTEWLPIWVWVIEHPEGVIVIDTGENQRVTEPHYFDCGGADGWVTKHILRFRIQEQLEIGPQLKALGIPPDAVRWVVLTHLHIDHTDGLRYFPRAEILVSRNEYEQPYGSVPCTFPGWFNPRRIEGGYAHNQFGKAYPLTTDGRVIIVPTHGHSHGHQSVIFRGATVDLFFAGDTTFTEQQLLEHQVAGICIDKAAARRTLGAIRSYCQERPTIYLPTHDAQSAERLKNGRIVRTHLMTTLR</sequence>
<feature type="domain" description="Metallo-beta-lactamase" evidence="6">
    <location>
        <begin position="48"/>
        <end position="261"/>
    </location>
</feature>
<evidence type="ECO:0000256" key="3">
    <source>
        <dbReference type="ARBA" id="ARBA00022723"/>
    </source>
</evidence>
<dbReference type="AlphaFoldDB" id="A0A418MCE8"/>
<dbReference type="SMART" id="SM00849">
    <property type="entry name" value="Lactamase_B"/>
    <property type="match status" value="1"/>
</dbReference>
<protein>
    <submittedName>
        <fullName evidence="7">N-acyl homoserine lactonase family protein</fullName>
    </submittedName>
</protein>
<dbReference type="InterPro" id="IPR036866">
    <property type="entry name" value="RibonucZ/Hydroxyglut_hydro"/>
</dbReference>
<dbReference type="GO" id="GO:0016787">
    <property type="term" value="F:hydrolase activity"/>
    <property type="evidence" value="ECO:0007669"/>
    <property type="project" value="UniProtKB-KW"/>
</dbReference>
<comment type="caution">
    <text evidence="7">The sequence shown here is derived from an EMBL/GenBank/DDBJ whole genome shotgun (WGS) entry which is preliminary data.</text>
</comment>
<dbReference type="InterPro" id="IPR001279">
    <property type="entry name" value="Metallo-B-lactamas"/>
</dbReference>
<evidence type="ECO:0000256" key="4">
    <source>
        <dbReference type="ARBA" id="ARBA00022801"/>
    </source>
</evidence>
<proteinExistence type="inferred from homology"/>
<keyword evidence="3" id="KW-0479">Metal-binding</keyword>
<dbReference type="Gene3D" id="3.60.15.10">
    <property type="entry name" value="Ribonuclease Z/Hydroxyacylglutathione hydrolase-like"/>
    <property type="match status" value="1"/>
</dbReference>
<dbReference type="EMBL" id="QXED01000003">
    <property type="protein sequence ID" value="RIV24048.1"/>
    <property type="molecule type" value="Genomic_DNA"/>
</dbReference>
<keyword evidence="8" id="KW-1185">Reference proteome</keyword>
<dbReference type="InterPro" id="IPR051013">
    <property type="entry name" value="MBL_superfamily_lactonases"/>
</dbReference>
<gene>
    <name evidence="7" type="ORF">DYU11_13880</name>
</gene>
<organism evidence="7 8">
    <name type="scientific">Fibrisoma montanum</name>
    <dbReference type="NCBI Taxonomy" id="2305895"/>
    <lineage>
        <taxon>Bacteria</taxon>
        <taxon>Pseudomonadati</taxon>
        <taxon>Bacteroidota</taxon>
        <taxon>Cytophagia</taxon>
        <taxon>Cytophagales</taxon>
        <taxon>Spirosomataceae</taxon>
        <taxon>Fibrisoma</taxon>
    </lineage>
</organism>
<evidence type="ECO:0000259" key="6">
    <source>
        <dbReference type="SMART" id="SM00849"/>
    </source>
</evidence>